<dbReference type="InterPro" id="IPR011010">
    <property type="entry name" value="DNA_brk_join_enz"/>
</dbReference>
<evidence type="ECO:0000259" key="2">
    <source>
        <dbReference type="PROSITE" id="PS51898"/>
    </source>
</evidence>
<dbReference type="CDD" id="cd00397">
    <property type="entry name" value="DNA_BRE_C"/>
    <property type="match status" value="1"/>
</dbReference>
<dbReference type="EMBL" id="CP076023">
    <property type="protein sequence ID" value="QWC14706.1"/>
    <property type="molecule type" value="Genomic_DNA"/>
</dbReference>
<keyword evidence="4" id="KW-1185">Reference proteome</keyword>
<dbReference type="SUPFAM" id="SSF56349">
    <property type="entry name" value="DNA breaking-rejoining enzymes"/>
    <property type="match status" value="1"/>
</dbReference>
<dbReference type="Proteomes" id="UP000679335">
    <property type="component" value="Chromosome"/>
</dbReference>
<dbReference type="InterPro" id="IPR013762">
    <property type="entry name" value="Integrase-like_cat_sf"/>
</dbReference>
<name>A0ABX8GGS0_9CELL</name>
<sequence length="120" mass="13207">MPSAFRRTLRLPWVHHLDAHPAQGADALLFPSRAGGSGQMHSSTYAYYFKQAVRTTSLPFDFRFHWLRHTGLTLAAQSGATLAELQARAGHSTPSTVMLYQHATAVRDQALAAALSEFAR</sequence>
<organism evidence="3 4">
    <name type="scientific">Cellulomonas dongxiuzhuiae</name>
    <dbReference type="NCBI Taxonomy" id="2819979"/>
    <lineage>
        <taxon>Bacteria</taxon>
        <taxon>Bacillati</taxon>
        <taxon>Actinomycetota</taxon>
        <taxon>Actinomycetes</taxon>
        <taxon>Micrococcales</taxon>
        <taxon>Cellulomonadaceae</taxon>
        <taxon>Cellulomonas</taxon>
    </lineage>
</organism>
<accession>A0ABX8GGS0</accession>
<evidence type="ECO:0000313" key="4">
    <source>
        <dbReference type="Proteomes" id="UP000679335"/>
    </source>
</evidence>
<keyword evidence="1" id="KW-0233">DNA recombination</keyword>
<dbReference type="PROSITE" id="PS51898">
    <property type="entry name" value="TYR_RECOMBINASE"/>
    <property type="match status" value="1"/>
</dbReference>
<dbReference type="Gene3D" id="1.10.443.10">
    <property type="entry name" value="Intergrase catalytic core"/>
    <property type="match status" value="1"/>
</dbReference>
<proteinExistence type="predicted"/>
<dbReference type="InterPro" id="IPR002104">
    <property type="entry name" value="Integrase_catalytic"/>
</dbReference>
<evidence type="ECO:0000256" key="1">
    <source>
        <dbReference type="ARBA" id="ARBA00023172"/>
    </source>
</evidence>
<protein>
    <submittedName>
        <fullName evidence="3">Site-specific integrase</fullName>
    </submittedName>
</protein>
<dbReference type="Pfam" id="PF00589">
    <property type="entry name" value="Phage_integrase"/>
    <property type="match status" value="1"/>
</dbReference>
<reference evidence="3 4" key="1">
    <citation type="submission" date="2021-05" db="EMBL/GenBank/DDBJ databases">
        <title>Novel species in genus Cellulomonas.</title>
        <authorList>
            <person name="Zhang G."/>
        </authorList>
    </citation>
    <scope>NUCLEOTIDE SEQUENCE [LARGE SCALE GENOMIC DNA]</scope>
    <source>
        <strain evidence="4">zg-ZUI157</strain>
    </source>
</reference>
<gene>
    <name evidence="3" type="ORF">KKR89_09980</name>
</gene>
<feature type="domain" description="Tyr recombinase" evidence="2">
    <location>
        <begin position="1"/>
        <end position="113"/>
    </location>
</feature>
<evidence type="ECO:0000313" key="3">
    <source>
        <dbReference type="EMBL" id="QWC14706.1"/>
    </source>
</evidence>